<dbReference type="GO" id="GO:0030496">
    <property type="term" value="C:midbody"/>
    <property type="evidence" value="ECO:0007669"/>
    <property type="project" value="TreeGrafter"/>
</dbReference>
<dbReference type="GO" id="GO:1903566">
    <property type="term" value="P:positive regulation of protein localization to cilium"/>
    <property type="evidence" value="ECO:0007669"/>
    <property type="project" value="TreeGrafter"/>
</dbReference>
<organism evidence="6 7">
    <name type="scientific">Patagioenas fasciata monilis</name>
    <dbReference type="NCBI Taxonomy" id="372326"/>
    <lineage>
        <taxon>Eukaryota</taxon>
        <taxon>Metazoa</taxon>
        <taxon>Chordata</taxon>
        <taxon>Craniata</taxon>
        <taxon>Vertebrata</taxon>
        <taxon>Euteleostomi</taxon>
        <taxon>Archelosauria</taxon>
        <taxon>Archosauria</taxon>
        <taxon>Dinosauria</taxon>
        <taxon>Saurischia</taxon>
        <taxon>Theropoda</taxon>
        <taxon>Coelurosauria</taxon>
        <taxon>Aves</taxon>
        <taxon>Neognathae</taxon>
        <taxon>Neoaves</taxon>
        <taxon>Columbimorphae</taxon>
        <taxon>Columbiformes</taxon>
        <taxon>Columbidae</taxon>
        <taxon>Patagioenas</taxon>
    </lineage>
</organism>
<keyword evidence="7" id="KW-1185">Reference proteome</keyword>
<feature type="region of interest" description="Disordered" evidence="5">
    <location>
        <begin position="1"/>
        <end position="78"/>
    </location>
</feature>
<feature type="compositionally biased region" description="Acidic residues" evidence="5">
    <location>
        <begin position="29"/>
        <end position="38"/>
    </location>
</feature>
<dbReference type="Proteomes" id="UP000190648">
    <property type="component" value="Unassembled WGS sequence"/>
</dbReference>
<name>A0A1V4J791_PATFA</name>
<dbReference type="OrthoDB" id="6499155at2759"/>
<dbReference type="PANTHER" id="PTHR31259:SF3">
    <property type="entry name" value="ENDOSOME-ASSOCIATED-TRAFFICKING REGULATOR 1"/>
    <property type="match status" value="1"/>
</dbReference>
<comment type="caution">
    <text evidence="6">The sequence shown here is derived from an EMBL/GenBank/DDBJ whole genome shotgun (WGS) entry which is preliminary data.</text>
</comment>
<protein>
    <recommendedName>
        <fullName evidence="2">Endosome-associated-trafficking regulator 1</fullName>
    </recommendedName>
</protein>
<dbReference type="GO" id="GO:0005769">
    <property type="term" value="C:early endosome"/>
    <property type="evidence" value="ECO:0007669"/>
    <property type="project" value="TreeGrafter"/>
</dbReference>
<dbReference type="GO" id="GO:0036064">
    <property type="term" value="C:ciliary basal body"/>
    <property type="evidence" value="ECO:0007669"/>
    <property type="project" value="TreeGrafter"/>
</dbReference>
<accession>A0A1V4J791</accession>
<evidence type="ECO:0000256" key="3">
    <source>
        <dbReference type="ARBA" id="ARBA00023054"/>
    </source>
</evidence>
<evidence type="ECO:0000256" key="2">
    <source>
        <dbReference type="ARBA" id="ARBA00016007"/>
    </source>
</evidence>
<dbReference type="STRING" id="372326.A0A1V4J791"/>
<evidence type="ECO:0000256" key="5">
    <source>
        <dbReference type="SAM" id="MobiDB-lite"/>
    </source>
</evidence>
<evidence type="ECO:0000313" key="6">
    <source>
        <dbReference type="EMBL" id="OPJ67667.1"/>
    </source>
</evidence>
<dbReference type="EMBL" id="LSYS01008925">
    <property type="protein sequence ID" value="OPJ67667.1"/>
    <property type="molecule type" value="Genomic_DNA"/>
</dbReference>
<dbReference type="PANTHER" id="PTHR31259">
    <property type="entry name" value="ENDOSOME-ASSOCIATED TRAFFICKING REGULATOR 1"/>
    <property type="match status" value="1"/>
</dbReference>
<dbReference type="AlphaFoldDB" id="A0A1V4J791"/>
<feature type="coiled-coil region" evidence="4">
    <location>
        <begin position="85"/>
        <end position="179"/>
    </location>
</feature>
<evidence type="ECO:0000256" key="1">
    <source>
        <dbReference type="ARBA" id="ARBA00007791"/>
    </source>
</evidence>
<dbReference type="GO" id="GO:0005813">
    <property type="term" value="C:centrosome"/>
    <property type="evidence" value="ECO:0007669"/>
    <property type="project" value="TreeGrafter"/>
</dbReference>
<evidence type="ECO:0000313" key="7">
    <source>
        <dbReference type="Proteomes" id="UP000190648"/>
    </source>
</evidence>
<comment type="similarity">
    <text evidence="1">Belongs to the ENTR1 family.</text>
</comment>
<dbReference type="GO" id="GO:0045724">
    <property type="term" value="P:positive regulation of cilium assembly"/>
    <property type="evidence" value="ECO:0007669"/>
    <property type="project" value="TreeGrafter"/>
</dbReference>
<proteinExistence type="inferred from homology"/>
<evidence type="ECO:0000256" key="4">
    <source>
        <dbReference type="SAM" id="Coils"/>
    </source>
</evidence>
<sequence>MIGSALPSQAALPGPTPGPLSFPEPPREAEDEDDEEEWSGSYRPSAVERAHACPAGSFPCEGPGAASPRGAAPGPGGLALFQPSYEQLKEENASLRSKINKLQILSETQADKMRKLEKKLEENKIKEEKEARDLEAMVQHVEQNLQLMTKRAVKAENNATKLKQENALLQVQLKNYKTENEALRSGQSASLAVVKQNAELALQNLLTVITNSRSSIRQLVSGAESLQLVADLLKSIDRISEVSEHGQ</sequence>
<dbReference type="GO" id="GO:0032465">
    <property type="term" value="P:regulation of cytokinesis"/>
    <property type="evidence" value="ECO:0007669"/>
    <property type="project" value="TreeGrafter"/>
</dbReference>
<feature type="compositionally biased region" description="Low complexity" evidence="5">
    <location>
        <begin position="62"/>
        <end position="72"/>
    </location>
</feature>
<gene>
    <name evidence="6" type="primary">SDCCAG3</name>
    <name evidence="6" type="ORF">AV530_001923</name>
</gene>
<keyword evidence="3 4" id="KW-0175">Coiled coil</keyword>
<dbReference type="GO" id="GO:0055037">
    <property type="term" value="C:recycling endosome"/>
    <property type="evidence" value="ECO:0007669"/>
    <property type="project" value="TreeGrafter"/>
</dbReference>
<reference evidence="6 7" key="1">
    <citation type="submission" date="2016-02" db="EMBL/GenBank/DDBJ databases">
        <title>Band-tailed pigeon sequencing and assembly.</title>
        <authorList>
            <person name="Soares A.E."/>
            <person name="Novak B.J."/>
            <person name="Rice E.S."/>
            <person name="O'Connell B."/>
            <person name="Chang D."/>
            <person name="Weber S."/>
            <person name="Shapiro B."/>
        </authorList>
    </citation>
    <scope>NUCLEOTIDE SEQUENCE [LARGE SCALE GENOMIC DNA]</scope>
    <source>
        <strain evidence="6">BTP2013</strain>
        <tissue evidence="6">Blood</tissue>
    </source>
</reference>
<dbReference type="InterPro" id="IPR026757">
    <property type="entry name" value="ENTR1"/>
</dbReference>
<feature type="compositionally biased region" description="Pro residues" evidence="5">
    <location>
        <begin position="14"/>
        <end position="24"/>
    </location>
</feature>